<dbReference type="VEuPathDB" id="VectorBase:ASIC010739"/>
<gene>
    <name evidence="1" type="ORF">ZHAS_00010739</name>
</gene>
<evidence type="ECO:0000313" key="3">
    <source>
        <dbReference type="Proteomes" id="UP000030765"/>
    </source>
</evidence>
<keyword evidence="3" id="KW-1185">Reference proteome</keyword>
<reference evidence="2" key="2">
    <citation type="submission" date="2020-05" db="UniProtKB">
        <authorList>
            <consortium name="EnsemblMetazoa"/>
        </authorList>
    </citation>
    <scope>IDENTIFICATION</scope>
</reference>
<accession>A0A084VYL8</accession>
<dbReference type="AlphaFoldDB" id="A0A084VYL8"/>
<dbReference type="EMBL" id="KE525231">
    <property type="protein sequence ID" value="KFB43062.1"/>
    <property type="molecule type" value="Genomic_DNA"/>
</dbReference>
<protein>
    <submittedName>
        <fullName evidence="1 2">Uncharacterized protein</fullName>
    </submittedName>
</protein>
<dbReference type="EnsemblMetazoa" id="ASIC010739-RA">
    <property type="protein sequence ID" value="ASIC010739-PA"/>
    <property type="gene ID" value="ASIC010739"/>
</dbReference>
<proteinExistence type="predicted"/>
<organism evidence="1">
    <name type="scientific">Anopheles sinensis</name>
    <name type="common">Mosquito</name>
    <dbReference type="NCBI Taxonomy" id="74873"/>
    <lineage>
        <taxon>Eukaryota</taxon>
        <taxon>Metazoa</taxon>
        <taxon>Ecdysozoa</taxon>
        <taxon>Arthropoda</taxon>
        <taxon>Hexapoda</taxon>
        <taxon>Insecta</taxon>
        <taxon>Pterygota</taxon>
        <taxon>Neoptera</taxon>
        <taxon>Endopterygota</taxon>
        <taxon>Diptera</taxon>
        <taxon>Nematocera</taxon>
        <taxon>Culicoidea</taxon>
        <taxon>Culicidae</taxon>
        <taxon>Anophelinae</taxon>
        <taxon>Anopheles</taxon>
    </lineage>
</organism>
<name>A0A084VYL8_ANOSI</name>
<dbReference type="EMBL" id="ATLV01018378">
    <property type="status" value="NOT_ANNOTATED_CDS"/>
    <property type="molecule type" value="Genomic_DNA"/>
</dbReference>
<dbReference type="Proteomes" id="UP000030765">
    <property type="component" value="Unassembled WGS sequence"/>
</dbReference>
<sequence>MGREHLEPIKPFPDDRQLIGMVREGHAIHFSGGGFFKCRPTLATWRRTKQQPALSRSLSN</sequence>
<evidence type="ECO:0000313" key="1">
    <source>
        <dbReference type="EMBL" id="KFB43062.1"/>
    </source>
</evidence>
<reference evidence="1 3" key="1">
    <citation type="journal article" date="2014" name="BMC Genomics">
        <title>Genome sequence of Anopheles sinensis provides insight into genetics basis of mosquito competence for malaria parasites.</title>
        <authorList>
            <person name="Zhou D."/>
            <person name="Zhang D."/>
            <person name="Ding G."/>
            <person name="Shi L."/>
            <person name="Hou Q."/>
            <person name="Ye Y."/>
            <person name="Xu Y."/>
            <person name="Zhou H."/>
            <person name="Xiong C."/>
            <person name="Li S."/>
            <person name="Yu J."/>
            <person name="Hong S."/>
            <person name="Yu X."/>
            <person name="Zou P."/>
            <person name="Chen C."/>
            <person name="Chang X."/>
            <person name="Wang W."/>
            <person name="Lv Y."/>
            <person name="Sun Y."/>
            <person name="Ma L."/>
            <person name="Shen B."/>
            <person name="Zhu C."/>
        </authorList>
    </citation>
    <scope>NUCLEOTIDE SEQUENCE [LARGE SCALE GENOMIC DNA]</scope>
</reference>
<evidence type="ECO:0000313" key="2">
    <source>
        <dbReference type="EnsemblMetazoa" id="ASIC010739-PA"/>
    </source>
</evidence>